<feature type="region of interest" description="Disordered" evidence="1">
    <location>
        <begin position="40"/>
        <end position="59"/>
    </location>
</feature>
<comment type="caution">
    <text evidence="3">The sequence shown here is derived from an EMBL/GenBank/DDBJ whole genome shotgun (WGS) entry which is preliminary data.</text>
</comment>
<dbReference type="AlphaFoldDB" id="A0A5L2ET33"/>
<accession>A0A5L2ET33</accession>
<protein>
    <submittedName>
        <fullName evidence="3">Uncharacterized protein</fullName>
    </submittedName>
</protein>
<proteinExistence type="predicted"/>
<evidence type="ECO:0000313" key="2">
    <source>
        <dbReference type="EMBL" id="EAD3794190.1"/>
    </source>
</evidence>
<organism evidence="3">
    <name type="scientific">Listeria monocytogenes</name>
    <dbReference type="NCBI Taxonomy" id="1639"/>
    <lineage>
        <taxon>Bacteria</taxon>
        <taxon>Bacillati</taxon>
        <taxon>Bacillota</taxon>
        <taxon>Bacilli</taxon>
        <taxon>Bacillales</taxon>
        <taxon>Listeriaceae</taxon>
        <taxon>Listeria</taxon>
    </lineage>
</organism>
<gene>
    <name evidence="3" type="ORF">BW786_14610</name>
    <name evidence="2" type="ORF">UI29_15650</name>
</gene>
<dbReference type="EMBL" id="AAAMZD010000013">
    <property type="protein sequence ID" value="EAD3794190.1"/>
    <property type="molecule type" value="Genomic_DNA"/>
</dbReference>
<dbReference type="EMBL" id="AACKIA010000010">
    <property type="protein sequence ID" value="EAK9659683.1"/>
    <property type="molecule type" value="Genomic_DNA"/>
</dbReference>
<evidence type="ECO:0000256" key="1">
    <source>
        <dbReference type="SAM" id="MobiDB-lite"/>
    </source>
</evidence>
<evidence type="ECO:0000313" key="3">
    <source>
        <dbReference type="EMBL" id="EAK9659683.1"/>
    </source>
</evidence>
<dbReference type="Proteomes" id="UP000345329">
    <property type="component" value="Unassembled WGS sequence"/>
</dbReference>
<sequence>MHFKKENVFKFLIFTVAIAVFFTPLSATISVFAEENEQTVTDDSALPSGENLTSDDETPALDTTLLDQGSALPPIQVFSNAPVDGGGSKYKFVGKKTVKLSAANTIYDLAFLAAGGVVSKIAQTTIASVVGTVIGGGGSLFKKYNYMRQSIYKWSTKKQDKYKVIDEFMYKKNGKVGYVRTTESTVKK</sequence>
<evidence type="ECO:0000313" key="4">
    <source>
        <dbReference type="Proteomes" id="UP000345329"/>
    </source>
</evidence>
<dbReference type="RefSeq" id="WP_023558782.1">
    <property type="nucleotide sequence ID" value="NC_022046.1"/>
</dbReference>
<reference evidence="3" key="1">
    <citation type="submission" date="2019-05" db="EMBL/GenBank/DDBJ databases">
        <authorList>
            <consortium name="GenomeTrakr: Next Generation Sequencing Network for Food Pathogen Tracability"/>
        </authorList>
    </citation>
    <scope>NUCLEOTIDE SEQUENCE</scope>
    <source>
        <strain evidence="3">MOD1-LS1162</strain>
        <strain evidence="2 4">VA-WGS-00405</strain>
    </source>
</reference>
<name>A0A5L2ET33_LISMN</name>